<keyword evidence="4 10" id="KW-0963">Cytoplasm</keyword>
<comment type="subcellular location">
    <subcellularLocation>
        <location evidence="3 10">Cytoplasm</location>
    </subcellularLocation>
</comment>
<comment type="similarity">
    <text evidence="10">Belongs to the NADPH-dependent diflavin oxidoreductase NDOR1 family.</text>
</comment>
<evidence type="ECO:0000256" key="6">
    <source>
        <dbReference type="ARBA" id="ARBA00022643"/>
    </source>
</evidence>
<feature type="domain" description="FAD-binding FR-type" evidence="12">
    <location>
        <begin position="256"/>
        <end position="501"/>
    </location>
</feature>
<comment type="similarity">
    <text evidence="10">In the N-terminal section; belongs to the flavodoxin family.</text>
</comment>
<feature type="binding site" evidence="10">
    <location>
        <position position="660"/>
    </location>
    <ligand>
        <name>FAD</name>
        <dbReference type="ChEBI" id="CHEBI:57692"/>
    </ligand>
</feature>
<dbReference type="OrthoDB" id="1856718at2759"/>
<dbReference type="PANTHER" id="PTHR19384">
    <property type="entry name" value="NITRIC OXIDE SYNTHASE-RELATED"/>
    <property type="match status" value="1"/>
</dbReference>
<dbReference type="AlphaFoldDB" id="A0A7J7MCT5"/>
<dbReference type="PROSITE" id="PS51384">
    <property type="entry name" value="FAD_FR"/>
    <property type="match status" value="1"/>
</dbReference>
<evidence type="ECO:0000256" key="9">
    <source>
        <dbReference type="ARBA" id="ARBA00023002"/>
    </source>
</evidence>
<feature type="binding site" evidence="10">
    <location>
        <position position="514"/>
    </location>
    <ligand>
        <name>NADP(+)</name>
        <dbReference type="ChEBI" id="CHEBI:58349"/>
    </ligand>
</feature>
<comment type="similarity">
    <text evidence="10">In the C-terminal section; belongs to the flavoprotein pyridine nucleotide cytochrome reductase family.</text>
</comment>
<dbReference type="SUPFAM" id="SSF52218">
    <property type="entry name" value="Flavoproteins"/>
    <property type="match status" value="1"/>
</dbReference>
<dbReference type="PROSITE" id="PS50902">
    <property type="entry name" value="FLAVODOXIN_LIKE"/>
    <property type="match status" value="1"/>
</dbReference>
<accession>A0A7J7MCT5</accession>
<comment type="caution">
    <text evidence="13">The sequence shown here is derived from an EMBL/GenBank/DDBJ whole genome shotgun (WGS) entry which is preliminary data.</text>
</comment>
<dbReference type="PRINTS" id="PR00369">
    <property type="entry name" value="FLAVODOXIN"/>
</dbReference>
<evidence type="ECO:0000256" key="7">
    <source>
        <dbReference type="ARBA" id="ARBA00022827"/>
    </source>
</evidence>
<evidence type="ECO:0000256" key="5">
    <source>
        <dbReference type="ARBA" id="ARBA00022630"/>
    </source>
</evidence>
<dbReference type="InterPro" id="IPR029039">
    <property type="entry name" value="Flavoprotein-like_sf"/>
</dbReference>
<dbReference type="InterPro" id="IPR001094">
    <property type="entry name" value="Flavdoxin-like"/>
</dbReference>
<evidence type="ECO:0000259" key="11">
    <source>
        <dbReference type="PROSITE" id="PS50902"/>
    </source>
</evidence>
<dbReference type="GO" id="GO:0050660">
    <property type="term" value="F:flavin adenine dinucleotide binding"/>
    <property type="evidence" value="ECO:0007669"/>
    <property type="project" value="UniProtKB-UniRule"/>
</dbReference>
<protein>
    <recommendedName>
        <fullName evidence="10">NADPH-dependent diflavin oxidoreductase 1</fullName>
        <ecNumber evidence="10">1.18.1.-</ecNumber>
    </recommendedName>
    <alternativeName>
        <fullName evidence="10">NADPH-dependent FMN and FAD-containing oxidoreductase</fullName>
    </alternativeName>
</protein>
<dbReference type="InterPro" id="IPR023173">
    <property type="entry name" value="NADPH_Cyt_P450_Rdtase_alpha"/>
</dbReference>
<proteinExistence type="inferred from homology"/>
<dbReference type="FunFam" id="1.20.990.10:FF:000015">
    <property type="entry name" value="NADPH-dependent diflavin oxidoreductase 1"/>
    <property type="match status" value="1"/>
</dbReference>
<evidence type="ECO:0000313" key="14">
    <source>
        <dbReference type="Proteomes" id="UP000541444"/>
    </source>
</evidence>
<feature type="domain" description="Flavodoxin-like" evidence="11">
    <location>
        <begin position="37"/>
        <end position="181"/>
    </location>
</feature>
<keyword evidence="14" id="KW-1185">Reference proteome</keyword>
<dbReference type="InterPro" id="IPR008254">
    <property type="entry name" value="Flavodoxin/NO_synth"/>
</dbReference>
<keyword evidence="5 10" id="KW-0285">Flavoprotein</keyword>
<dbReference type="GO" id="GO:0005634">
    <property type="term" value="C:nucleus"/>
    <property type="evidence" value="ECO:0007669"/>
    <property type="project" value="UniProtKB-ARBA"/>
</dbReference>
<reference evidence="13 14" key="1">
    <citation type="journal article" date="2020" name="IScience">
        <title>Genome Sequencing of the Endangered Kingdonia uniflora (Circaeasteraceae, Ranunculales) Reveals Potential Mechanisms of Evolutionary Specialization.</title>
        <authorList>
            <person name="Sun Y."/>
            <person name="Deng T."/>
            <person name="Zhang A."/>
            <person name="Moore M.J."/>
            <person name="Landis J.B."/>
            <person name="Lin N."/>
            <person name="Zhang H."/>
            <person name="Zhang X."/>
            <person name="Huang J."/>
            <person name="Zhang X."/>
            <person name="Sun H."/>
            <person name="Wang H."/>
        </authorList>
    </citation>
    <scope>NUCLEOTIDE SEQUENCE [LARGE SCALE GENOMIC DNA]</scope>
    <source>
        <strain evidence="13">TB1705</strain>
        <tissue evidence="13">Leaf</tissue>
    </source>
</reference>
<comment type="catalytic activity">
    <reaction evidence="10">
        <text>2 oxidized [2Fe-2S]-[protein] + NADPH = 2 reduced [2Fe-2S]-[protein] + NADP(+) + H(+)</text>
        <dbReference type="Rhea" id="RHEA:67716"/>
        <dbReference type="Rhea" id="RHEA-COMP:17327"/>
        <dbReference type="Rhea" id="RHEA-COMP:17328"/>
        <dbReference type="ChEBI" id="CHEBI:15378"/>
        <dbReference type="ChEBI" id="CHEBI:33737"/>
        <dbReference type="ChEBI" id="CHEBI:33738"/>
        <dbReference type="ChEBI" id="CHEBI:57783"/>
        <dbReference type="ChEBI" id="CHEBI:58349"/>
    </reaction>
</comment>
<dbReference type="InterPro" id="IPR003097">
    <property type="entry name" value="CysJ-like_FAD-binding"/>
</dbReference>
<feature type="binding site" evidence="10">
    <location>
        <begin position="90"/>
        <end position="93"/>
    </location>
    <ligand>
        <name>FMN</name>
        <dbReference type="ChEBI" id="CHEBI:58210"/>
    </ligand>
</feature>
<dbReference type="GO" id="GO:0005829">
    <property type="term" value="C:cytosol"/>
    <property type="evidence" value="ECO:0007669"/>
    <property type="project" value="TreeGrafter"/>
</dbReference>
<sequence>MHGTVWRSFGIHLVRNPKIGCSHLVVTSGMEDKPPRLLILYASQTGNALDVAERVGREAERMGSTGVVLSMDEIDAACLQYENILVFVISTTGQGDIPDSMQVFWRFLLQRNLSQSWLEGVNYAVFGLGDSGYQKYNFAAKKLDKRLSDLGAKPIIGRGLGDDQHPSGYEGALDPWLSSLWNMLNKMEPTTFSLENIDLAMKILDSPKFQIIYHVAEKMQSQLSATSVVPDLKYVEMQIENARSMSPQNLGHDRRKPHCLLQMIMNKQLTKVDCGRDVRHFELETLSSDIAYQVGDVLEILPSQNPVAVEAFIQRCNLNTDSYITVEPKSVQTGIPDISVSRTPIKLRTFVELAMDITSASPRRYFFEARTLYVMSFFATAEHEKERLLYFSSPEGRDDLYQYNQKERRTVLEVLEDFPSVQMPFEWLVQLVPPLKTRPFSISSSPAFHPNQVHLTVSVVSWMTPFKRKRSGFCSTWLSGLDPKEGVQIPVWFNRGSLPPPLPSLPLILIGPGTGCAPFRGFVAEREVQSRSGPTAPILFFFGCRNEENDFLYKDFWISHAQNDGVLSEEKGGGFFVAFSRDQKKKVYVQHKMQDQSQRVWSLLSAGAAVYVAGSSTKMPTDVFSAMEEIISKESGVSQESAARWLRLLEKASKYHVEAWS</sequence>
<keyword evidence="6 10" id="KW-0288">FMN</keyword>
<dbReference type="EC" id="1.18.1.-" evidence="10"/>
<dbReference type="GO" id="GO:0010181">
    <property type="term" value="F:FMN binding"/>
    <property type="evidence" value="ECO:0007669"/>
    <property type="project" value="UniProtKB-UniRule"/>
</dbReference>
<dbReference type="GO" id="GO:0160246">
    <property type="term" value="F:NADPH-iron-sulfur [2Fe-2S] protein oxidoreductase activity"/>
    <property type="evidence" value="ECO:0007669"/>
    <property type="project" value="InterPro"/>
</dbReference>
<feature type="binding site" evidence="10">
    <location>
        <begin position="586"/>
        <end position="590"/>
    </location>
    <ligand>
        <name>NADP(+)</name>
        <dbReference type="ChEBI" id="CHEBI:58349"/>
    </ligand>
</feature>
<feature type="binding site" evidence="10">
    <location>
        <begin position="438"/>
        <end position="441"/>
    </location>
    <ligand>
        <name>FAD</name>
        <dbReference type="ChEBI" id="CHEBI:57692"/>
    </ligand>
</feature>
<evidence type="ECO:0000259" key="12">
    <source>
        <dbReference type="PROSITE" id="PS51384"/>
    </source>
</evidence>
<evidence type="ECO:0000256" key="10">
    <source>
        <dbReference type="HAMAP-Rule" id="MF_03178"/>
    </source>
</evidence>
<dbReference type="Proteomes" id="UP000541444">
    <property type="component" value="Unassembled WGS sequence"/>
</dbReference>
<evidence type="ECO:0000256" key="3">
    <source>
        <dbReference type="ARBA" id="ARBA00004496"/>
    </source>
</evidence>
<comment type="function">
    <text evidence="10">NADPH-dependent reductase which is a central component of the cytosolic iron-sulfur (Fe-S) protein assembly (CIA) machinery. Transfers electrons from NADPH via its FAD and FMN prosthetic groups to the [2Fe-2S] cluster of the anamorsin/DRE2 homolog, another key component of the CIA machinery. In turn, this reduced cluster provides electrons for assembly of cytosolic iron-sulfur cluster proteins.</text>
</comment>
<dbReference type="EMBL" id="JACGCM010001615">
    <property type="protein sequence ID" value="KAF6152713.1"/>
    <property type="molecule type" value="Genomic_DNA"/>
</dbReference>
<dbReference type="InterPro" id="IPR017927">
    <property type="entry name" value="FAD-bd_FR_type"/>
</dbReference>
<feature type="binding site" evidence="10">
    <location>
        <position position="163"/>
    </location>
    <ligand>
        <name>FMN</name>
        <dbReference type="ChEBI" id="CHEBI:58210"/>
    </ligand>
</feature>
<evidence type="ECO:0000256" key="4">
    <source>
        <dbReference type="ARBA" id="ARBA00022490"/>
    </source>
</evidence>
<dbReference type="InterPro" id="IPR028879">
    <property type="entry name" value="NDOR1"/>
</dbReference>
<comment type="caution">
    <text evidence="10">Lacks conserved residue(s) required for the propagation of feature annotation.</text>
</comment>
<evidence type="ECO:0000313" key="13">
    <source>
        <dbReference type="EMBL" id="KAF6152713.1"/>
    </source>
</evidence>
<dbReference type="Gene3D" id="3.40.50.80">
    <property type="entry name" value="Nucleotide-binding domain of ferredoxin-NADP reductase (FNR) module"/>
    <property type="match status" value="1"/>
</dbReference>
<dbReference type="Pfam" id="PF00258">
    <property type="entry name" value="Flavodoxin_1"/>
    <property type="match status" value="1"/>
</dbReference>
<dbReference type="Gene3D" id="1.20.990.10">
    <property type="entry name" value="NADPH-cytochrome p450 Reductase, Chain A, domain 3"/>
    <property type="match status" value="1"/>
</dbReference>
<dbReference type="FunFam" id="3.40.50.360:FF:000015">
    <property type="entry name" value="NADPH-dependent diflavin oxidoreductase 1"/>
    <property type="match status" value="1"/>
</dbReference>
<feature type="binding site" evidence="10">
    <location>
        <begin position="43"/>
        <end position="48"/>
    </location>
    <ligand>
        <name>FMN</name>
        <dbReference type="ChEBI" id="CHEBI:58210"/>
    </ligand>
</feature>
<organism evidence="13 14">
    <name type="scientific">Kingdonia uniflora</name>
    <dbReference type="NCBI Taxonomy" id="39325"/>
    <lineage>
        <taxon>Eukaryota</taxon>
        <taxon>Viridiplantae</taxon>
        <taxon>Streptophyta</taxon>
        <taxon>Embryophyta</taxon>
        <taxon>Tracheophyta</taxon>
        <taxon>Spermatophyta</taxon>
        <taxon>Magnoliopsida</taxon>
        <taxon>Ranunculales</taxon>
        <taxon>Circaeasteraceae</taxon>
        <taxon>Kingdonia</taxon>
    </lineage>
</organism>
<name>A0A7J7MCT5_9MAGN</name>
<feature type="binding site" evidence="10">
    <location>
        <position position="408"/>
    </location>
    <ligand>
        <name>FAD</name>
        <dbReference type="ChEBI" id="CHEBI:57692"/>
    </ligand>
</feature>
<evidence type="ECO:0000256" key="2">
    <source>
        <dbReference type="ARBA" id="ARBA00001974"/>
    </source>
</evidence>
<keyword evidence="7 10" id="KW-0274">FAD</keyword>
<dbReference type="SUPFAM" id="SSF63380">
    <property type="entry name" value="Riboflavin synthase domain-like"/>
    <property type="match status" value="1"/>
</dbReference>
<evidence type="ECO:0000256" key="1">
    <source>
        <dbReference type="ARBA" id="ARBA00001917"/>
    </source>
</evidence>
<feature type="binding site" evidence="10">
    <location>
        <begin position="580"/>
        <end position="581"/>
    </location>
    <ligand>
        <name>NADP(+)</name>
        <dbReference type="ChEBI" id="CHEBI:58349"/>
    </ligand>
</feature>
<dbReference type="Pfam" id="PF00175">
    <property type="entry name" value="NAD_binding_1"/>
    <property type="match status" value="1"/>
</dbReference>
<dbReference type="SUPFAM" id="SSF52343">
    <property type="entry name" value="Ferredoxin reductase-like, C-terminal NADP-linked domain"/>
    <property type="match status" value="1"/>
</dbReference>
<dbReference type="HAMAP" id="MF_03178">
    <property type="entry name" value="NDOR1"/>
    <property type="match status" value="1"/>
</dbReference>
<dbReference type="PANTHER" id="PTHR19384:SF10">
    <property type="entry name" value="NADPH-DEPENDENT DIFLAVIN OXIDOREDUCTASE 1"/>
    <property type="match status" value="1"/>
</dbReference>
<keyword evidence="8 10" id="KW-0521">NADP</keyword>
<dbReference type="GO" id="GO:0016651">
    <property type="term" value="F:oxidoreductase activity, acting on NAD(P)H"/>
    <property type="evidence" value="ECO:0007669"/>
    <property type="project" value="UniProtKB-UniRule"/>
</dbReference>
<keyword evidence="9 10" id="KW-0560">Oxidoreductase</keyword>
<comment type="cofactor">
    <cofactor evidence="1 10">
        <name>FMN</name>
        <dbReference type="ChEBI" id="CHEBI:58210"/>
    </cofactor>
</comment>
<dbReference type="InterPro" id="IPR001709">
    <property type="entry name" value="Flavoprot_Pyr_Nucl_cyt_Rdtase"/>
</dbReference>
<gene>
    <name evidence="13" type="ORF">GIB67_021373</name>
</gene>
<dbReference type="InterPro" id="IPR001433">
    <property type="entry name" value="OxRdtase_FAD/NAD-bd"/>
</dbReference>
<comment type="cofactor">
    <cofactor evidence="2 10">
        <name>FAD</name>
        <dbReference type="ChEBI" id="CHEBI:57692"/>
    </cofactor>
</comment>
<dbReference type="PRINTS" id="PR00371">
    <property type="entry name" value="FPNCR"/>
</dbReference>
<dbReference type="InterPro" id="IPR017938">
    <property type="entry name" value="Riboflavin_synthase-like_b-brl"/>
</dbReference>
<evidence type="ECO:0000256" key="8">
    <source>
        <dbReference type="ARBA" id="ARBA00022857"/>
    </source>
</evidence>
<dbReference type="GO" id="GO:0050661">
    <property type="term" value="F:NADP binding"/>
    <property type="evidence" value="ECO:0007669"/>
    <property type="project" value="UniProtKB-UniRule"/>
</dbReference>
<dbReference type="Gene3D" id="2.40.30.10">
    <property type="entry name" value="Translation factors"/>
    <property type="match status" value="1"/>
</dbReference>
<dbReference type="Pfam" id="PF00667">
    <property type="entry name" value="FAD_binding_1"/>
    <property type="match status" value="1"/>
</dbReference>
<dbReference type="InterPro" id="IPR039261">
    <property type="entry name" value="FNR_nucleotide-bd"/>
</dbReference>
<feature type="binding site" evidence="10">
    <location>
        <position position="622"/>
    </location>
    <ligand>
        <name>NADP(+)</name>
        <dbReference type="ChEBI" id="CHEBI:58349"/>
    </ligand>
</feature>
<dbReference type="FunFam" id="3.40.50.80:FF:000032">
    <property type="entry name" value="NADPH-dependent diflavin oxidoreductase 1"/>
    <property type="match status" value="1"/>
</dbReference>
<dbReference type="GO" id="GO:0016226">
    <property type="term" value="P:iron-sulfur cluster assembly"/>
    <property type="evidence" value="ECO:0007669"/>
    <property type="project" value="UniProtKB-UniRule"/>
</dbReference>
<dbReference type="Gene3D" id="3.40.50.360">
    <property type="match status" value="1"/>
</dbReference>